<reference evidence="1" key="1">
    <citation type="submission" date="2018-10" db="EMBL/GenBank/DDBJ databases">
        <title>Effector identification in a new, highly contiguous assembly of the strawberry crown rot pathogen Phytophthora cactorum.</title>
        <authorList>
            <person name="Armitage A.D."/>
            <person name="Nellist C.F."/>
            <person name="Bates H."/>
            <person name="Vickerstaff R.J."/>
            <person name="Harrison R.J."/>
        </authorList>
    </citation>
    <scope>NUCLEOTIDE SEQUENCE</scope>
    <source>
        <strain evidence="1">4040</strain>
    </source>
</reference>
<comment type="caution">
    <text evidence="1">The sequence shown here is derived from an EMBL/GenBank/DDBJ whole genome shotgun (WGS) entry which is preliminary data.</text>
</comment>
<name>A0A8T1K110_9STRA</name>
<evidence type="ECO:0000313" key="1">
    <source>
        <dbReference type="EMBL" id="KAG2916016.1"/>
    </source>
</evidence>
<organism evidence="1 2">
    <name type="scientific">Phytophthora cactorum</name>
    <dbReference type="NCBI Taxonomy" id="29920"/>
    <lineage>
        <taxon>Eukaryota</taxon>
        <taxon>Sar</taxon>
        <taxon>Stramenopiles</taxon>
        <taxon>Oomycota</taxon>
        <taxon>Peronosporomycetes</taxon>
        <taxon>Peronosporales</taxon>
        <taxon>Peronosporaceae</taxon>
        <taxon>Phytophthora</taxon>
    </lineage>
</organism>
<dbReference type="AlphaFoldDB" id="A0A8T1K110"/>
<gene>
    <name evidence="1" type="ORF">PC117_g17846</name>
</gene>
<accession>A0A8T1K110</accession>
<protein>
    <submittedName>
        <fullName evidence="1">Uncharacterized protein</fullName>
    </submittedName>
</protein>
<dbReference type="EMBL" id="RCMK01000691">
    <property type="protein sequence ID" value="KAG2916016.1"/>
    <property type="molecule type" value="Genomic_DNA"/>
</dbReference>
<proteinExistence type="predicted"/>
<dbReference type="Proteomes" id="UP000736787">
    <property type="component" value="Unassembled WGS sequence"/>
</dbReference>
<evidence type="ECO:0000313" key="2">
    <source>
        <dbReference type="Proteomes" id="UP000736787"/>
    </source>
</evidence>
<sequence>MLLESRLDTRNWVHLLPIIQANLNHTPVYSLRNCTPVELFTGLPSASTLDILTAPSERVLRDLAMEKTELREAVDALRRSLHGLHLIVRD</sequence>